<dbReference type="GO" id="GO:0022857">
    <property type="term" value="F:transmembrane transporter activity"/>
    <property type="evidence" value="ECO:0007669"/>
    <property type="project" value="InterPro"/>
</dbReference>
<evidence type="ECO:0000313" key="9">
    <source>
        <dbReference type="EMBL" id="KAA3159030.1"/>
    </source>
</evidence>
<dbReference type="Pfam" id="PF13520">
    <property type="entry name" value="AA_permease_2"/>
    <property type="match status" value="1"/>
</dbReference>
<feature type="transmembrane region" description="Helical" evidence="7">
    <location>
        <begin position="417"/>
        <end position="439"/>
    </location>
</feature>
<comment type="caution">
    <text evidence="8">The sequence shown here is derived from an EMBL/GenBank/DDBJ whole genome shotgun (WGS) entry which is preliminary data.</text>
</comment>
<dbReference type="InterPro" id="IPR050367">
    <property type="entry name" value="APC_superfamily"/>
</dbReference>
<keyword evidence="2" id="KW-0813">Transport</keyword>
<dbReference type="PIRSF" id="PIRSF006060">
    <property type="entry name" value="AA_transporter"/>
    <property type="match status" value="1"/>
</dbReference>
<feature type="transmembrane region" description="Helical" evidence="7">
    <location>
        <begin position="36"/>
        <end position="56"/>
    </location>
</feature>
<accession>A0A5B5VNR9</accession>
<dbReference type="EMBL" id="VVND01000013">
    <property type="protein sequence ID" value="KAA3159030.1"/>
    <property type="molecule type" value="Genomic_DNA"/>
</dbReference>
<evidence type="ECO:0000313" key="8">
    <source>
        <dbReference type="EMBL" id="GKI18222.1"/>
    </source>
</evidence>
<dbReference type="EMBL" id="BQOL01000001">
    <property type="protein sequence ID" value="GKI18222.1"/>
    <property type="molecule type" value="Genomic_DNA"/>
</dbReference>
<feature type="transmembrane region" description="Helical" evidence="7">
    <location>
        <begin position="94"/>
        <end position="115"/>
    </location>
</feature>
<reference evidence="9 10" key="1">
    <citation type="journal article" date="2019" name="Nat. Med.">
        <title>A library of human gut bacterial isolates paired with longitudinal multiomics data enables mechanistic microbiome research.</title>
        <authorList>
            <person name="Poyet M."/>
            <person name="Groussin M."/>
            <person name="Gibbons S.M."/>
            <person name="Avila-Pacheco J."/>
            <person name="Jiang X."/>
            <person name="Kearney S.M."/>
            <person name="Perrotta A.R."/>
            <person name="Berdy B."/>
            <person name="Zhao S."/>
            <person name="Lieberman T.D."/>
            <person name="Swanson P.K."/>
            <person name="Smith M."/>
            <person name="Roesemann S."/>
            <person name="Alexander J.E."/>
            <person name="Rich S.A."/>
            <person name="Livny J."/>
            <person name="Vlamakis H."/>
            <person name="Clish C."/>
            <person name="Bullock K."/>
            <person name="Deik A."/>
            <person name="Scott J."/>
            <person name="Pierce K.A."/>
            <person name="Xavier R.J."/>
            <person name="Alm E.J."/>
        </authorList>
    </citation>
    <scope>NUCLEOTIDE SEQUENCE [LARGE SCALE GENOMIC DNA]</scope>
    <source>
        <strain evidence="9 10">BIOML-A1</strain>
    </source>
</reference>
<feature type="transmembrane region" description="Helical" evidence="7">
    <location>
        <begin position="214"/>
        <end position="235"/>
    </location>
</feature>
<feature type="transmembrane region" description="Helical" evidence="7">
    <location>
        <begin position="451"/>
        <end position="474"/>
    </location>
</feature>
<keyword evidence="5 7" id="KW-1133">Transmembrane helix</keyword>
<reference evidence="8" key="2">
    <citation type="submission" date="2022-01" db="EMBL/GenBank/DDBJ databases">
        <title>Novel bile acid biosynthetic pathways are enriched in the microbiome of centenarians.</title>
        <authorList>
            <person name="Sato Y."/>
            <person name="Atarashi K."/>
            <person name="Plichta R.D."/>
            <person name="Arai Y."/>
            <person name="Sasajima S."/>
            <person name="Kearney M.S."/>
            <person name="Suda W."/>
            <person name="Takeshita K."/>
            <person name="Sasaki T."/>
            <person name="Okamoto S."/>
            <person name="Skelly N.A."/>
            <person name="Okamura Y."/>
            <person name="Vlamakis H."/>
            <person name="Li Y."/>
            <person name="Tanoue T."/>
            <person name="Takei H."/>
            <person name="Nittono H."/>
            <person name="Narushima S."/>
            <person name="Irie J."/>
            <person name="Itoh H."/>
            <person name="Moriya K."/>
            <person name="Sugiura Y."/>
            <person name="Suematsu M."/>
            <person name="Moritoki N."/>
            <person name="Shibata S."/>
            <person name="Littman R.D."/>
            <person name="Fischbach A.M."/>
            <person name="Uwamino Y."/>
            <person name="Inoue T."/>
            <person name="Honda A."/>
            <person name="Hattori M."/>
            <person name="Murai T."/>
            <person name="Xavier J.R."/>
            <person name="Hirose N."/>
            <person name="Honda K."/>
        </authorList>
    </citation>
    <scope>NUCLEOTIDE SEQUENCE</scope>
    <source>
        <strain evidence="8">CE91-St16</strain>
    </source>
</reference>
<keyword evidence="6 7" id="KW-0472">Membrane</keyword>
<dbReference type="Proteomes" id="UP000324870">
    <property type="component" value="Unassembled WGS sequence"/>
</dbReference>
<feature type="transmembrane region" description="Helical" evidence="7">
    <location>
        <begin position="373"/>
        <end position="396"/>
    </location>
</feature>
<dbReference type="PANTHER" id="PTHR42770">
    <property type="entry name" value="AMINO ACID TRANSPORTER-RELATED"/>
    <property type="match status" value="1"/>
</dbReference>
<comment type="subcellular location">
    <subcellularLocation>
        <location evidence="1">Cell membrane</location>
        <topology evidence="1">Multi-pass membrane protein</topology>
    </subcellularLocation>
</comment>
<keyword evidence="10" id="KW-1185">Reference proteome</keyword>
<evidence type="ECO:0000313" key="10">
    <source>
        <dbReference type="Proteomes" id="UP000324870"/>
    </source>
</evidence>
<keyword evidence="3" id="KW-1003">Cell membrane</keyword>
<feature type="transmembrane region" description="Helical" evidence="7">
    <location>
        <begin position="12"/>
        <end position="30"/>
    </location>
</feature>
<sequence>MAKNRNITTTQLALMTAAAVISLRGLPMMAQEELTMFFYIFFATFLFLIPAALVGAELGSAFASKGGGVYTWVKEAFNKHMGFTAIFLQWIQNVVWYPTVLGFAAASIAYMIGMPDLAQNGLFVGLFSIAMYWCATLVTLRGTSAISGITSKGFLIGTVLPGIVVIVMAVVWMIGGNSVALEHIPDTVSQVVNIDAAHHVHPRLFPHITGMSDIAFLAGILLLFAGVEVHAVHAPELKKPQTQFPRAMFLAALISFGLFTLGALAVAIITPYDQINLQSGLFTTFQIVFEHYHVGWLTNVMGLLVAFGALAGVMSWISGPSRGLLWTAQEGVLPCFLQKTNKNGVQINILIIQGCIVTLLSSLYIVMNDVSVAFFLLSALTVGLYLLMYMMMYAAGIRLRYTQPDLTRSYRIPGGNAGMWLVGGIGFLAVLFSFIVTFFPPSQLPVGSPAMYTWLVVVGTAVFLSIPFVISFVMDRRAAGAADKPSGR</sequence>
<evidence type="ECO:0000313" key="11">
    <source>
        <dbReference type="Proteomes" id="UP001055105"/>
    </source>
</evidence>
<organism evidence="8 11">
    <name type="scientific">Alistipes finegoldii</name>
    <dbReference type="NCBI Taxonomy" id="214856"/>
    <lineage>
        <taxon>Bacteria</taxon>
        <taxon>Pseudomonadati</taxon>
        <taxon>Bacteroidota</taxon>
        <taxon>Bacteroidia</taxon>
        <taxon>Bacteroidales</taxon>
        <taxon>Rikenellaceae</taxon>
        <taxon>Alistipes</taxon>
    </lineage>
</organism>
<protein>
    <submittedName>
        <fullName evidence="9">Amino acid permease</fullName>
    </submittedName>
    <submittedName>
        <fullName evidence="8">Glutamate:gamma-aminobutyrate antiporter</fullName>
    </submittedName>
</protein>
<dbReference type="RefSeq" id="WP_009597749.1">
    <property type="nucleotide sequence ID" value="NZ_AP025581.1"/>
</dbReference>
<dbReference type="PANTHER" id="PTHR42770:SF15">
    <property type="entry name" value="GLUTAMATE_GAMMA-AMINOBUTYRATE ANTIPORTER-RELATED"/>
    <property type="match status" value="1"/>
</dbReference>
<keyword evidence="4 7" id="KW-0812">Transmembrane</keyword>
<dbReference type="Proteomes" id="UP001055105">
    <property type="component" value="Unassembled WGS sequence"/>
</dbReference>
<evidence type="ECO:0000256" key="5">
    <source>
        <dbReference type="ARBA" id="ARBA00022989"/>
    </source>
</evidence>
<evidence type="ECO:0000256" key="4">
    <source>
        <dbReference type="ARBA" id="ARBA00022692"/>
    </source>
</evidence>
<name>A0A5B5VNR9_9BACT</name>
<feature type="transmembrane region" description="Helical" evidence="7">
    <location>
        <begin position="247"/>
        <end position="272"/>
    </location>
</feature>
<evidence type="ECO:0000256" key="7">
    <source>
        <dbReference type="SAM" id="Phobius"/>
    </source>
</evidence>
<evidence type="ECO:0000256" key="1">
    <source>
        <dbReference type="ARBA" id="ARBA00004651"/>
    </source>
</evidence>
<feature type="transmembrane region" description="Helical" evidence="7">
    <location>
        <begin position="154"/>
        <end position="175"/>
    </location>
</feature>
<dbReference type="AlphaFoldDB" id="A0A5B5VNR9"/>
<evidence type="ECO:0000256" key="2">
    <source>
        <dbReference type="ARBA" id="ARBA00022448"/>
    </source>
</evidence>
<feature type="transmembrane region" description="Helical" evidence="7">
    <location>
        <begin position="347"/>
        <end position="367"/>
    </location>
</feature>
<gene>
    <name evidence="8" type="ORF">CE91St16_11300</name>
    <name evidence="9" type="ORF">F2A26_09125</name>
</gene>
<feature type="transmembrane region" description="Helical" evidence="7">
    <location>
        <begin position="292"/>
        <end position="317"/>
    </location>
</feature>
<dbReference type="Gene3D" id="1.20.1740.10">
    <property type="entry name" value="Amino acid/polyamine transporter I"/>
    <property type="match status" value="1"/>
</dbReference>
<feature type="transmembrane region" description="Helical" evidence="7">
    <location>
        <begin position="121"/>
        <end position="142"/>
    </location>
</feature>
<evidence type="ECO:0000256" key="6">
    <source>
        <dbReference type="ARBA" id="ARBA00023136"/>
    </source>
</evidence>
<proteinExistence type="predicted"/>
<dbReference type="InterPro" id="IPR002293">
    <property type="entry name" value="AA/rel_permease1"/>
</dbReference>
<dbReference type="GO" id="GO:0005886">
    <property type="term" value="C:plasma membrane"/>
    <property type="evidence" value="ECO:0007669"/>
    <property type="project" value="UniProtKB-SubCell"/>
</dbReference>
<dbReference type="GeneID" id="79836500"/>
<evidence type="ECO:0000256" key="3">
    <source>
        <dbReference type="ARBA" id="ARBA00022475"/>
    </source>
</evidence>